<dbReference type="GO" id="GO:0007131">
    <property type="term" value="P:reciprocal meiotic recombination"/>
    <property type="evidence" value="ECO:0007669"/>
    <property type="project" value="InterPro"/>
</dbReference>
<keyword evidence="4" id="KW-0469">Meiosis</keyword>
<name>A0A8C3BGW7_CAIMO</name>
<dbReference type="PROSITE" id="PS00518">
    <property type="entry name" value="ZF_RING_1"/>
    <property type="match status" value="1"/>
</dbReference>
<dbReference type="PANTHER" id="PTHR22663">
    <property type="entry name" value="RING FINGER PROTEIN NARYA-RELATED"/>
    <property type="match status" value="1"/>
</dbReference>
<dbReference type="Proteomes" id="UP000694556">
    <property type="component" value="Unassembled WGS sequence"/>
</dbReference>
<dbReference type="Pfam" id="PF14634">
    <property type="entry name" value="zf-RING_5"/>
    <property type="match status" value="1"/>
</dbReference>
<accession>A0A8C3BGW7</accession>
<evidence type="ECO:0000256" key="1">
    <source>
        <dbReference type="ARBA" id="ARBA00022723"/>
    </source>
</evidence>
<dbReference type="CDD" id="cd16747">
    <property type="entry name" value="RING-HC_RNF212B"/>
    <property type="match status" value="1"/>
</dbReference>
<dbReference type="InterPro" id="IPR001841">
    <property type="entry name" value="Znf_RING"/>
</dbReference>
<dbReference type="Ensembl" id="ENSCMMT00000006245.1">
    <property type="protein sequence ID" value="ENSCMMP00000005624.1"/>
    <property type="gene ID" value="ENSCMMG00000003581.1"/>
</dbReference>
<keyword evidence="2" id="KW-0863">Zinc-finger</keyword>
<dbReference type="GO" id="GO:0008270">
    <property type="term" value="F:zinc ion binding"/>
    <property type="evidence" value="ECO:0007669"/>
    <property type="project" value="UniProtKB-KW"/>
</dbReference>
<evidence type="ECO:0000256" key="5">
    <source>
        <dbReference type="SAM" id="Coils"/>
    </source>
</evidence>
<evidence type="ECO:0000256" key="3">
    <source>
        <dbReference type="ARBA" id="ARBA00022833"/>
    </source>
</evidence>
<keyword evidence="1" id="KW-0479">Metal-binding</keyword>
<dbReference type="InterPro" id="IPR042123">
    <property type="entry name" value="Zip3/RNF212-like"/>
</dbReference>
<evidence type="ECO:0000313" key="8">
    <source>
        <dbReference type="Proteomes" id="UP000694556"/>
    </source>
</evidence>
<reference evidence="7" key="1">
    <citation type="submission" date="2025-08" db="UniProtKB">
        <authorList>
            <consortium name="Ensembl"/>
        </authorList>
    </citation>
    <scope>IDENTIFICATION</scope>
</reference>
<dbReference type="InterPro" id="IPR017907">
    <property type="entry name" value="Znf_RING_CS"/>
</dbReference>
<sequence>MAAPPPSDWFHCNRCYRQEGAGFCLTSCGHLLCQRCLGAGPCPICATACRRFPLPEQPHEAPFLRSPAAVARQRLAHISQAWRFQRAQAELLLGSQRQAARRAQAALREARQALEAKEREAEALRKENGELRRHLREAEVPQIRPFYPIFPHLTPPNSHLISTFPILSFFPFLSPVFPILPPFSPFYHHFSPFIPLFPLLTSLFPPFNPLFPLFNSLFPHFTPLSPNFPQFRPLFPISPILRYFPSSFPLFTPFNAPISLYFT</sequence>
<protein>
    <recommendedName>
        <fullName evidence="6">RING-type domain-containing protein</fullName>
    </recommendedName>
</protein>
<dbReference type="GO" id="GO:0016925">
    <property type="term" value="P:protein sumoylation"/>
    <property type="evidence" value="ECO:0007669"/>
    <property type="project" value="TreeGrafter"/>
</dbReference>
<feature type="coiled-coil region" evidence="5">
    <location>
        <begin position="93"/>
        <end position="134"/>
    </location>
</feature>
<keyword evidence="5" id="KW-0175">Coiled coil</keyword>
<keyword evidence="8" id="KW-1185">Reference proteome</keyword>
<evidence type="ECO:0000313" key="7">
    <source>
        <dbReference type="Ensembl" id="ENSCMMP00000005624.1"/>
    </source>
</evidence>
<keyword evidence="3" id="KW-0862">Zinc</keyword>
<proteinExistence type="predicted"/>
<dbReference type="PANTHER" id="PTHR22663:SF29">
    <property type="entry name" value="RING FINGER PROTEIN 212B"/>
    <property type="match status" value="1"/>
</dbReference>
<dbReference type="GO" id="GO:0019789">
    <property type="term" value="F:SUMO transferase activity"/>
    <property type="evidence" value="ECO:0007669"/>
    <property type="project" value="InterPro"/>
</dbReference>
<dbReference type="GO" id="GO:0000795">
    <property type="term" value="C:synaptonemal complex"/>
    <property type="evidence" value="ECO:0007669"/>
    <property type="project" value="InterPro"/>
</dbReference>
<evidence type="ECO:0000256" key="2">
    <source>
        <dbReference type="ARBA" id="ARBA00022771"/>
    </source>
</evidence>
<evidence type="ECO:0000259" key="6">
    <source>
        <dbReference type="Pfam" id="PF14634"/>
    </source>
</evidence>
<dbReference type="AlphaFoldDB" id="A0A8C3BGW7"/>
<reference evidence="7" key="2">
    <citation type="submission" date="2025-09" db="UniProtKB">
        <authorList>
            <consortium name="Ensembl"/>
        </authorList>
    </citation>
    <scope>IDENTIFICATION</scope>
</reference>
<organism evidence="7 8">
    <name type="scientific">Cairina moschata</name>
    <name type="common">Muscovy duck</name>
    <dbReference type="NCBI Taxonomy" id="8855"/>
    <lineage>
        <taxon>Eukaryota</taxon>
        <taxon>Metazoa</taxon>
        <taxon>Chordata</taxon>
        <taxon>Craniata</taxon>
        <taxon>Vertebrata</taxon>
        <taxon>Euteleostomi</taxon>
        <taxon>Archelosauria</taxon>
        <taxon>Archosauria</taxon>
        <taxon>Dinosauria</taxon>
        <taxon>Saurischia</taxon>
        <taxon>Theropoda</taxon>
        <taxon>Coelurosauria</taxon>
        <taxon>Aves</taxon>
        <taxon>Neognathae</taxon>
        <taxon>Galloanserae</taxon>
        <taxon>Anseriformes</taxon>
        <taxon>Anatidae</taxon>
        <taxon>Anatinae</taxon>
        <taxon>Cairina</taxon>
    </lineage>
</organism>
<dbReference type="GO" id="GO:0007129">
    <property type="term" value="P:homologous chromosome pairing at meiosis"/>
    <property type="evidence" value="ECO:0007669"/>
    <property type="project" value="TreeGrafter"/>
</dbReference>
<evidence type="ECO:0000256" key="4">
    <source>
        <dbReference type="ARBA" id="ARBA00023254"/>
    </source>
</evidence>
<feature type="domain" description="RING-type" evidence="6">
    <location>
        <begin position="11"/>
        <end position="46"/>
    </location>
</feature>